<dbReference type="InterPro" id="IPR013225">
    <property type="entry name" value="PaaX_C"/>
</dbReference>
<evidence type="ECO:0000259" key="2">
    <source>
        <dbReference type="Pfam" id="PF08223"/>
    </source>
</evidence>
<feature type="domain" description="Transcriptional repressor PaaX-like C-terminal" evidence="2">
    <location>
        <begin position="193"/>
        <end position="282"/>
    </location>
</feature>
<keyword evidence="5" id="KW-1185">Reference proteome</keyword>
<evidence type="ECO:0000259" key="3">
    <source>
        <dbReference type="Pfam" id="PF20803"/>
    </source>
</evidence>
<name>A0A501PC87_9PROT</name>
<dbReference type="InterPro" id="IPR048846">
    <property type="entry name" value="PaaX-like_central"/>
</dbReference>
<comment type="caution">
    <text evidence="4">The sequence shown here is derived from an EMBL/GenBank/DDBJ whole genome shotgun (WGS) entry which is preliminary data.</text>
</comment>
<dbReference type="InterPro" id="IPR036388">
    <property type="entry name" value="WH-like_DNA-bd_sf"/>
</dbReference>
<dbReference type="Gene3D" id="1.20.58.1460">
    <property type="match status" value="1"/>
</dbReference>
<organism evidence="4 5">
    <name type="scientific">Emcibacter nanhaiensis</name>
    <dbReference type="NCBI Taxonomy" id="1505037"/>
    <lineage>
        <taxon>Bacteria</taxon>
        <taxon>Pseudomonadati</taxon>
        <taxon>Pseudomonadota</taxon>
        <taxon>Alphaproteobacteria</taxon>
        <taxon>Emcibacterales</taxon>
        <taxon>Emcibacteraceae</taxon>
        <taxon>Emcibacter</taxon>
    </lineage>
</organism>
<evidence type="ECO:0000259" key="1">
    <source>
        <dbReference type="Pfam" id="PF07848"/>
    </source>
</evidence>
<evidence type="ECO:0000313" key="4">
    <source>
        <dbReference type="EMBL" id="TPD57808.1"/>
    </source>
</evidence>
<sequence>MSSSSQLKKLIKEFQQRQPIRAGSLIMTVYGDAIAPRGGTVWLGSLINFLKPLGLNDRLVRTTISRLSKDNWLTPNQVGRKSYYSLTATGRKRFQSATPRIYAGPQTDWDGTWCLVFLPGHLRQKKDTLRRELGWLGFGNLAAGLLAHPNPDMEALKQTLEMNDVHDEAIILNKARHNLTSGKALEKLVHECWDLADLGDHYHEFLTRYRPVYKSLKESPLSSDEECALLRVLMIHDYRKILLRDPLLPTGLLPTQWEGTSAHQLCRNIYLLLLDGSERYFSENLETADGPLPAPSAIFYQRFGGL</sequence>
<dbReference type="Pfam" id="PF07848">
    <property type="entry name" value="PaaX"/>
    <property type="match status" value="1"/>
</dbReference>
<dbReference type="EMBL" id="VFIY01000018">
    <property type="protein sequence ID" value="TPD57808.1"/>
    <property type="molecule type" value="Genomic_DNA"/>
</dbReference>
<dbReference type="Gene3D" id="1.10.10.10">
    <property type="entry name" value="Winged helix-like DNA-binding domain superfamily/Winged helix DNA-binding domain"/>
    <property type="match status" value="1"/>
</dbReference>
<dbReference type="Proteomes" id="UP000319148">
    <property type="component" value="Unassembled WGS sequence"/>
</dbReference>
<reference evidence="5" key="1">
    <citation type="submission" date="2019-06" db="EMBL/GenBank/DDBJ databases">
        <title>The complete genome of Emcibacter congregatus ZYLT.</title>
        <authorList>
            <person name="Zhao Z."/>
        </authorList>
    </citation>
    <scope>NUCLEOTIDE SEQUENCE [LARGE SCALE GENOMIC DNA]</scope>
    <source>
        <strain evidence="5">MCCC 1A06723</strain>
    </source>
</reference>
<gene>
    <name evidence="4" type="primary">paaX</name>
    <name evidence="4" type="ORF">FIV46_17040</name>
</gene>
<feature type="domain" description="Transcriptional repressor PaaX-like central Cas2-like" evidence="3">
    <location>
        <begin position="107"/>
        <end position="175"/>
    </location>
</feature>
<dbReference type="OrthoDB" id="2270427at2"/>
<dbReference type="Gene3D" id="3.30.70.2650">
    <property type="match status" value="1"/>
</dbReference>
<protein>
    <submittedName>
        <fullName evidence="4">Phenylacetic acid degradation operon negative regulatory protein PaaX</fullName>
    </submittedName>
</protein>
<dbReference type="AlphaFoldDB" id="A0A501PC87"/>
<dbReference type="NCBIfam" id="TIGR02277">
    <property type="entry name" value="PaaX_trns_reg"/>
    <property type="match status" value="1"/>
</dbReference>
<proteinExistence type="predicted"/>
<dbReference type="Pfam" id="PF08223">
    <property type="entry name" value="PaaX_C"/>
    <property type="match status" value="1"/>
</dbReference>
<dbReference type="Pfam" id="PF20803">
    <property type="entry name" value="PaaX_M"/>
    <property type="match status" value="1"/>
</dbReference>
<dbReference type="PIRSF" id="PIRSF020623">
    <property type="entry name" value="PaaX"/>
    <property type="match status" value="1"/>
</dbReference>
<dbReference type="GO" id="GO:0006351">
    <property type="term" value="P:DNA-templated transcription"/>
    <property type="evidence" value="ECO:0007669"/>
    <property type="project" value="InterPro"/>
</dbReference>
<dbReference type="InterPro" id="IPR011965">
    <property type="entry name" value="PaaX_trns_reg"/>
</dbReference>
<feature type="domain" description="Transcriptional repressor PaaX-like N-terminal" evidence="1">
    <location>
        <begin position="21"/>
        <end position="90"/>
    </location>
</feature>
<accession>A0A501PC87</accession>
<dbReference type="RefSeq" id="WP_139942124.1">
    <property type="nucleotide sequence ID" value="NZ_JBHSYP010000005.1"/>
</dbReference>
<dbReference type="PANTHER" id="PTHR30319:SF1">
    <property type="entry name" value="TRANSCRIPTIONAL REPRESSOR PAAX"/>
    <property type="match status" value="1"/>
</dbReference>
<dbReference type="InterPro" id="IPR012906">
    <property type="entry name" value="PaaX-like_N"/>
</dbReference>
<dbReference type="PANTHER" id="PTHR30319">
    <property type="entry name" value="PHENYLACETIC ACID REGULATOR-RELATED TRANSCRIPTIONAL REPRESSOR"/>
    <property type="match status" value="1"/>
</dbReference>
<evidence type="ECO:0000313" key="5">
    <source>
        <dbReference type="Proteomes" id="UP000319148"/>
    </source>
</evidence>